<dbReference type="EMBL" id="CP059732">
    <property type="protein sequence ID" value="QMW05450.1"/>
    <property type="molecule type" value="Genomic_DNA"/>
</dbReference>
<reference evidence="4 5" key="1">
    <citation type="submission" date="2020-07" db="EMBL/GenBank/DDBJ databases">
        <title>Spirosoma foliorum sp. nov., isolated from the leaves on the Nejang mountain Korea, Republic of.</title>
        <authorList>
            <person name="Ho H."/>
            <person name="Lee Y.-J."/>
            <person name="Nurcahyanto D.-A."/>
            <person name="Kim S.-G."/>
        </authorList>
    </citation>
    <scope>NUCLEOTIDE SEQUENCE [LARGE SCALE GENOMIC DNA]</scope>
    <source>
        <strain evidence="4 5">PL0136</strain>
    </source>
</reference>
<dbReference type="Pfam" id="PF04397">
    <property type="entry name" value="LytTR"/>
    <property type="match status" value="1"/>
</dbReference>
<proteinExistence type="predicted"/>
<dbReference type="Gene3D" id="3.40.50.2300">
    <property type="match status" value="1"/>
</dbReference>
<evidence type="ECO:0000313" key="5">
    <source>
        <dbReference type="Proteomes" id="UP000515369"/>
    </source>
</evidence>
<dbReference type="Proteomes" id="UP000515369">
    <property type="component" value="Chromosome"/>
</dbReference>
<keyword evidence="5" id="KW-1185">Reference proteome</keyword>
<dbReference type="SMART" id="SM00448">
    <property type="entry name" value="REC"/>
    <property type="match status" value="1"/>
</dbReference>
<dbReference type="PANTHER" id="PTHR37299">
    <property type="entry name" value="TRANSCRIPTIONAL REGULATOR-RELATED"/>
    <property type="match status" value="1"/>
</dbReference>
<dbReference type="PROSITE" id="PS50110">
    <property type="entry name" value="RESPONSE_REGULATORY"/>
    <property type="match status" value="1"/>
</dbReference>
<evidence type="ECO:0000256" key="1">
    <source>
        <dbReference type="PROSITE-ProRule" id="PRU00169"/>
    </source>
</evidence>
<dbReference type="PANTHER" id="PTHR37299:SF1">
    <property type="entry name" value="STAGE 0 SPORULATION PROTEIN A HOMOLOG"/>
    <property type="match status" value="1"/>
</dbReference>
<dbReference type="InterPro" id="IPR046947">
    <property type="entry name" value="LytR-like"/>
</dbReference>
<feature type="domain" description="HTH LytTR-type" evidence="3">
    <location>
        <begin position="151"/>
        <end position="249"/>
    </location>
</feature>
<dbReference type="InterPro" id="IPR011006">
    <property type="entry name" value="CheY-like_superfamily"/>
</dbReference>
<evidence type="ECO:0000259" key="3">
    <source>
        <dbReference type="PROSITE" id="PS50930"/>
    </source>
</evidence>
<dbReference type="PROSITE" id="PS50930">
    <property type="entry name" value="HTH_LYTTR"/>
    <property type="match status" value="1"/>
</dbReference>
<accession>A0A7G5H2V8</accession>
<feature type="modified residue" description="4-aspartylphosphate" evidence="1">
    <location>
        <position position="57"/>
    </location>
</feature>
<dbReference type="Pfam" id="PF00072">
    <property type="entry name" value="Response_reg"/>
    <property type="match status" value="1"/>
</dbReference>
<dbReference type="Gene3D" id="2.40.50.1020">
    <property type="entry name" value="LytTr DNA-binding domain"/>
    <property type="match status" value="1"/>
</dbReference>
<dbReference type="GO" id="GO:0000156">
    <property type="term" value="F:phosphorelay response regulator activity"/>
    <property type="evidence" value="ECO:0007669"/>
    <property type="project" value="InterPro"/>
</dbReference>
<sequence>MEKPITCLLIDDEPLARNLLERFIARVPFLNLVGTYSNAIDAMVPLYETKLDLLFLDVQMPEVTGFNLLDMLTAHRPQVILTTAYSQYAVSGFDYNVTDYLLKPIQFERFLRAVHKVYAQQENVPALPTSSSQVASLPQTDSPPTSTDPYIWIPVNKTRLHLNTKDIVFIESLKDYVKIHLQSKTLVVRLALYKIEQLLPIHQFIRIHRSFLVRRDAISAVHGSMVEFMNKQQLPIGISYRESIREKLK</sequence>
<dbReference type="InterPro" id="IPR007492">
    <property type="entry name" value="LytTR_DNA-bd_dom"/>
</dbReference>
<dbReference type="AlphaFoldDB" id="A0A7G5H2V8"/>
<dbReference type="SMART" id="SM00850">
    <property type="entry name" value="LytTR"/>
    <property type="match status" value="1"/>
</dbReference>
<dbReference type="GO" id="GO:0003677">
    <property type="term" value="F:DNA binding"/>
    <property type="evidence" value="ECO:0007669"/>
    <property type="project" value="InterPro"/>
</dbReference>
<dbReference type="InterPro" id="IPR001789">
    <property type="entry name" value="Sig_transdc_resp-reg_receiver"/>
</dbReference>
<feature type="domain" description="Response regulatory" evidence="2">
    <location>
        <begin position="6"/>
        <end position="118"/>
    </location>
</feature>
<gene>
    <name evidence="4" type="ORF">H3H32_11440</name>
</gene>
<keyword evidence="1" id="KW-0597">Phosphoprotein</keyword>
<dbReference type="KEGG" id="sfol:H3H32_11440"/>
<dbReference type="RefSeq" id="WP_182462832.1">
    <property type="nucleotide sequence ID" value="NZ_CP059732.1"/>
</dbReference>
<dbReference type="SUPFAM" id="SSF52172">
    <property type="entry name" value="CheY-like"/>
    <property type="match status" value="1"/>
</dbReference>
<evidence type="ECO:0000313" key="4">
    <source>
        <dbReference type="EMBL" id="QMW05450.1"/>
    </source>
</evidence>
<evidence type="ECO:0000259" key="2">
    <source>
        <dbReference type="PROSITE" id="PS50110"/>
    </source>
</evidence>
<name>A0A7G5H2V8_9BACT</name>
<organism evidence="4 5">
    <name type="scientific">Spirosoma foliorum</name>
    <dbReference type="NCBI Taxonomy" id="2710596"/>
    <lineage>
        <taxon>Bacteria</taxon>
        <taxon>Pseudomonadati</taxon>
        <taxon>Bacteroidota</taxon>
        <taxon>Cytophagia</taxon>
        <taxon>Cytophagales</taxon>
        <taxon>Cytophagaceae</taxon>
        <taxon>Spirosoma</taxon>
    </lineage>
</organism>
<protein>
    <submittedName>
        <fullName evidence="4">Response regulator transcription factor</fullName>
    </submittedName>
</protein>